<organism evidence="3 4">
    <name type="scientific">Paenibacillus oceani</name>
    <dbReference type="NCBI Taxonomy" id="2772510"/>
    <lineage>
        <taxon>Bacteria</taxon>
        <taxon>Bacillati</taxon>
        <taxon>Bacillota</taxon>
        <taxon>Bacilli</taxon>
        <taxon>Bacillales</taxon>
        <taxon>Paenibacillaceae</taxon>
        <taxon>Paenibacillus</taxon>
    </lineage>
</organism>
<protein>
    <submittedName>
        <fullName evidence="3">Uncharacterized protein</fullName>
    </submittedName>
</protein>
<dbReference type="EMBL" id="JACXJA010000031">
    <property type="protein sequence ID" value="MBD2864607.1"/>
    <property type="molecule type" value="Genomic_DNA"/>
</dbReference>
<feature type="compositionally biased region" description="Low complexity" evidence="1">
    <location>
        <begin position="78"/>
        <end position="94"/>
    </location>
</feature>
<evidence type="ECO:0000256" key="2">
    <source>
        <dbReference type="SAM" id="SignalP"/>
    </source>
</evidence>
<feature type="compositionally biased region" description="Polar residues" evidence="1">
    <location>
        <begin position="48"/>
        <end position="61"/>
    </location>
</feature>
<feature type="compositionally biased region" description="Gly residues" evidence="1">
    <location>
        <begin position="116"/>
        <end position="126"/>
    </location>
</feature>
<feature type="region of interest" description="Disordered" evidence="1">
    <location>
        <begin position="47"/>
        <end position="168"/>
    </location>
</feature>
<reference evidence="3" key="1">
    <citation type="submission" date="2020-09" db="EMBL/GenBank/DDBJ databases">
        <title>A novel bacterium of genus Paenibacillus, isolated from South China Sea.</title>
        <authorList>
            <person name="Huang H."/>
            <person name="Mo K."/>
            <person name="Hu Y."/>
        </authorList>
    </citation>
    <scope>NUCLEOTIDE SEQUENCE</scope>
    <source>
        <strain evidence="3">IB182363</strain>
    </source>
</reference>
<feature type="chain" id="PRO_5037243594" evidence="2">
    <location>
        <begin position="26"/>
        <end position="535"/>
    </location>
</feature>
<evidence type="ECO:0000256" key="1">
    <source>
        <dbReference type="SAM" id="MobiDB-lite"/>
    </source>
</evidence>
<feature type="compositionally biased region" description="Low complexity" evidence="1">
    <location>
        <begin position="105"/>
        <end position="115"/>
    </location>
</feature>
<feature type="signal peptide" evidence="2">
    <location>
        <begin position="1"/>
        <end position="25"/>
    </location>
</feature>
<evidence type="ECO:0000313" key="3">
    <source>
        <dbReference type="EMBL" id="MBD2864607.1"/>
    </source>
</evidence>
<comment type="caution">
    <text evidence="3">The sequence shown here is derived from an EMBL/GenBank/DDBJ whole genome shotgun (WGS) entry which is preliminary data.</text>
</comment>
<evidence type="ECO:0000313" key="4">
    <source>
        <dbReference type="Proteomes" id="UP000639396"/>
    </source>
</evidence>
<keyword evidence="2" id="KW-0732">Signal</keyword>
<dbReference type="RefSeq" id="WP_190930234.1">
    <property type="nucleotide sequence ID" value="NZ_JACXJA010000031.1"/>
</dbReference>
<accession>A0A927CDI7</accession>
<gene>
    <name evidence="3" type="ORF">IDH45_21695</name>
</gene>
<sequence length="535" mass="59607">MTATRKRVVKGLLAALLLMPLPVHGAGLWSESDYGSGTTGSGIWSDLEWQTGNPGTTPANDGTTSTGSGNGLGIEWQTGNPGTTPANGGTTSTGDGNGLGIEWQTGNPGTTPANGGTSGTGGGNGLGVEWRIGTQSGTAPQGGQQNNNQQNNNQQNNNQQGDRAAFTPPPGMTEIELYRHAYQKDDTVYIPLTYVIRAISDQKEDDMKSAVRYYKGTDMRDFLYLKHGDPKVYRSSWTYDYTRTSFDLTEPVFENEGCSGHYSCWYVPLDSRITEYFGYKAEWRPEDRVVTLGSKYYFKVYDDHWNRQEQLWRGQYIGTWDVFRHGLADTVQESWGTLEIREDGTMVWDDRVQVNRGRWMMSSDTKGLARTTNGFNNYGWNLDFIEDGTLKVYGYAMTFIGFKRFTPNESPFVPPAGMKEIALKTPAFIENGQLFINAGALRSLKASFSGNPSSMRITRGTEALSIHVDNSTFFINYPGTVKPLSAKPQFIDGIWYIAAKEPMDFLNYRMTLDANNRVLLLDDEFFLKIVEKPTE</sequence>
<dbReference type="Proteomes" id="UP000639396">
    <property type="component" value="Unassembled WGS sequence"/>
</dbReference>
<proteinExistence type="predicted"/>
<name>A0A927CDI7_9BACL</name>
<dbReference type="AlphaFoldDB" id="A0A927CDI7"/>
<keyword evidence="4" id="KW-1185">Reference proteome</keyword>
<feature type="compositionally biased region" description="Low complexity" evidence="1">
    <location>
        <begin position="141"/>
        <end position="161"/>
    </location>
</feature>